<dbReference type="InterPro" id="IPR036676">
    <property type="entry name" value="PurM-like_C_sf"/>
</dbReference>
<dbReference type="HOGENOM" id="CLU_041631_0_0_2"/>
<comment type="similarity">
    <text evidence="1">Belongs to the HypE family.</text>
</comment>
<dbReference type="SUPFAM" id="SSF55326">
    <property type="entry name" value="PurM N-terminal domain-like"/>
    <property type="match status" value="1"/>
</dbReference>
<dbReference type="OrthoDB" id="31494at2157"/>
<dbReference type="CDD" id="cd06061">
    <property type="entry name" value="PurM-like1"/>
    <property type="match status" value="1"/>
</dbReference>
<evidence type="ECO:0000256" key="1">
    <source>
        <dbReference type="ARBA" id="ARBA00006243"/>
    </source>
</evidence>
<dbReference type="SUPFAM" id="SSF56042">
    <property type="entry name" value="PurM C-terminal domain-like"/>
    <property type="match status" value="1"/>
</dbReference>
<dbReference type="InterPro" id="IPR016188">
    <property type="entry name" value="PurM-like_N"/>
</dbReference>
<feature type="domain" description="PurM-like N-terminal" evidence="2">
    <location>
        <begin position="45"/>
        <end position="148"/>
    </location>
</feature>
<dbReference type="AlphaFoldDB" id="D9Q2Z2"/>
<evidence type="ECO:0000259" key="3">
    <source>
        <dbReference type="Pfam" id="PF02769"/>
    </source>
</evidence>
<reference evidence="4 5" key="1">
    <citation type="journal article" date="2010" name="Appl. Environ. Microbiol.">
        <title>The genome sequence of the crenarchaeon Acidilobus saccharovorans supports a new order, Acidilobales, and suggests an important ecological role in terrestrial acidic hot springs.</title>
        <authorList>
            <person name="Mardanov A.V."/>
            <person name="Svetlitchnyi V.A."/>
            <person name="Beletsky A.V."/>
            <person name="Prokofeva M.I."/>
            <person name="Bonch-Osmolovskaya E.A."/>
            <person name="Ravin N.V."/>
            <person name="Skryabin K.G."/>
        </authorList>
    </citation>
    <scope>NUCLEOTIDE SEQUENCE [LARGE SCALE GENOMIC DNA]</scope>
    <source>
        <strain evidence="5">DSM 16705 / JCM 18335 / VKM B-2471 / 345-15</strain>
    </source>
</reference>
<dbReference type="PANTHER" id="PTHR30303:SF4">
    <property type="entry name" value="HYDROGENASE EXPRESSION_FORMATION PROTEIN HYPE"/>
    <property type="match status" value="1"/>
</dbReference>
<dbReference type="InterPro" id="IPR011854">
    <property type="entry name" value="HypE"/>
</dbReference>
<dbReference type="InParanoid" id="D9Q2Z2"/>
<accession>D9Q2Z2</accession>
<proteinExistence type="inferred from homology"/>
<dbReference type="Proteomes" id="UP000000346">
    <property type="component" value="Chromosome"/>
</dbReference>
<dbReference type="Gene3D" id="3.90.650.10">
    <property type="entry name" value="PurM-like C-terminal domain"/>
    <property type="match status" value="1"/>
</dbReference>
<gene>
    <name evidence="4" type="ordered locus">ASAC_1275</name>
</gene>
<dbReference type="InterPro" id="IPR010918">
    <property type="entry name" value="PurM-like_C_dom"/>
</dbReference>
<dbReference type="Pfam" id="PF00586">
    <property type="entry name" value="AIRS"/>
    <property type="match status" value="1"/>
</dbReference>
<feature type="domain" description="PurM-like C-terminal" evidence="3">
    <location>
        <begin position="166"/>
        <end position="333"/>
    </location>
</feature>
<protein>
    <submittedName>
        <fullName evidence="4">Hydrogenase expression/formation factor-like protein</fullName>
    </submittedName>
</protein>
<dbReference type="PANTHER" id="PTHR30303">
    <property type="entry name" value="HYDROGENASE ISOENZYMES FORMATION PROTEIN HYPE"/>
    <property type="match status" value="1"/>
</dbReference>
<dbReference type="GO" id="GO:0051604">
    <property type="term" value="P:protein maturation"/>
    <property type="evidence" value="ECO:0007669"/>
    <property type="project" value="TreeGrafter"/>
</dbReference>
<dbReference type="STRING" id="666510.ASAC_1275"/>
<organism evidence="4 5">
    <name type="scientific">Acidilobus saccharovorans (strain DSM 16705 / JCM 18335 / VKM B-2471 / 345-15)</name>
    <dbReference type="NCBI Taxonomy" id="666510"/>
    <lineage>
        <taxon>Archaea</taxon>
        <taxon>Thermoproteota</taxon>
        <taxon>Thermoprotei</taxon>
        <taxon>Acidilobales</taxon>
        <taxon>Acidilobaceae</taxon>
        <taxon>Acidilobus</taxon>
    </lineage>
</organism>
<evidence type="ECO:0000259" key="2">
    <source>
        <dbReference type="Pfam" id="PF00586"/>
    </source>
</evidence>
<evidence type="ECO:0000313" key="4">
    <source>
        <dbReference type="EMBL" id="ADL19680.1"/>
    </source>
</evidence>
<dbReference type="InterPro" id="IPR036921">
    <property type="entry name" value="PurM-like_N_sf"/>
</dbReference>
<name>D9Q2Z2_ACIS3</name>
<dbReference type="KEGG" id="asc:ASAC_1275"/>
<evidence type="ECO:0000313" key="5">
    <source>
        <dbReference type="Proteomes" id="UP000000346"/>
    </source>
</evidence>
<keyword evidence="5" id="KW-1185">Reference proteome</keyword>
<dbReference type="eggNOG" id="arCOG00636">
    <property type="taxonomic scope" value="Archaea"/>
</dbReference>
<sequence length="361" mass="39466">MNSNEVPGLSIVIGKVNRGLFEKVIYPQLGAKDPSVIVGPQFGVDFGVVRVGDYDLIFEVDPVYVVPEYGWEKSAWFAVHILASDVAVSGVPPRYLFIDLNLPLNMKDEELATLWGYIHRECSRLGISIVAGHTGRYGGIDYPMIGGATMVAVTPKDHYVTPGMARPGDVVIMTKGAAVETAGILASMFPDVLSRKYGDEFARKAQGIFWLQSVVEDALTLSQLGLRTGVTAMHDATEYGVWGALNDIAEASGVSIRVHREKLFIRDDVKKVIDAFSEYTSVPVDPYASISEGTLIATVRPEVADRAVGLLRSKGIDAAVIGEVVEGKGVYLVDDGSERPISQPERDPFWELFFKVLQMRR</sequence>
<dbReference type="PIRSF" id="PIRSF005644">
    <property type="entry name" value="Hdrgns_mtr_HypE"/>
    <property type="match status" value="1"/>
</dbReference>
<dbReference type="EMBL" id="CP001742">
    <property type="protein sequence ID" value="ADL19680.1"/>
    <property type="molecule type" value="Genomic_DNA"/>
</dbReference>
<dbReference type="Gene3D" id="3.30.1330.10">
    <property type="entry name" value="PurM-like, N-terminal domain"/>
    <property type="match status" value="1"/>
</dbReference>
<dbReference type="Pfam" id="PF02769">
    <property type="entry name" value="AIRS_C"/>
    <property type="match status" value="1"/>
</dbReference>